<dbReference type="Gene3D" id="3.10.129.110">
    <property type="entry name" value="Polyketide synthase dehydratase"/>
    <property type="match status" value="1"/>
</dbReference>
<dbReference type="GO" id="GO:0006633">
    <property type="term" value="P:fatty acid biosynthetic process"/>
    <property type="evidence" value="ECO:0007669"/>
    <property type="project" value="UniProtKB-UniPathway"/>
</dbReference>
<dbReference type="PROSITE" id="PS52004">
    <property type="entry name" value="KS3_2"/>
    <property type="match status" value="1"/>
</dbReference>
<organism evidence="2 3">
    <name type="scientific">Cimex lectularius</name>
    <name type="common">Bed bug</name>
    <name type="synonym">Acanthia lectularia</name>
    <dbReference type="NCBI Taxonomy" id="79782"/>
    <lineage>
        <taxon>Eukaryota</taxon>
        <taxon>Metazoa</taxon>
        <taxon>Ecdysozoa</taxon>
        <taxon>Arthropoda</taxon>
        <taxon>Hexapoda</taxon>
        <taxon>Insecta</taxon>
        <taxon>Pterygota</taxon>
        <taxon>Neoptera</taxon>
        <taxon>Paraneoptera</taxon>
        <taxon>Hemiptera</taxon>
        <taxon>Heteroptera</taxon>
        <taxon>Panheteroptera</taxon>
        <taxon>Cimicomorpha</taxon>
        <taxon>Cimicidae</taxon>
        <taxon>Cimex</taxon>
    </lineage>
</organism>
<dbReference type="Pfam" id="PF00698">
    <property type="entry name" value="Acyl_transf_1"/>
    <property type="match status" value="1"/>
</dbReference>
<sequence>MADKEYEVVISGVSGFFPESDGLEELERNLLNKVNMVTVDGRRWTPGELGVPAGTGKVKEMNYFDMTFFGIHRKLCEIMDPTTRLCLEHAYAAVCDAGINPTLLSGTKTAVAMASMISETEYECVMGAKNVGHAMLGHSRTMQANRLSYFMNLKGPSLALDNTWNGGMQALEIGYNMIKRGQTTTAIVGVCSLISKAESSTHWHAKGELNKDGLTKCFSADADGYSRAEACVVFFLQRKEHAKRVYASLLGIKSFNFGSREVGFGEFDEEKYKVLVEDVYKSSNVDPNDVAYVEAHGCASKIIDAKELNSLGEALCTKRDKPLLIGSVKSNLGHTEASSTFVSICKALLALRSGVIAPNINYNSPNPDVPWLASGKLKVITEPTKLEGDIIGISSNGIAGSYGHVLLKGNPKVKSRPLKLGELPPDGLPRLIILSGRDEAALNGVLTKLESSPIDEEFVALTHHLFSTEIKRHLFRAYTLLGDGSKTCHQLKALDSGVKRPIWFVFSGMGSQWCGMGTELLKLPCFARAIHKCQEVLKPEGIDVIKIITSQDQKMFDNILHSFVGIAAVQIGLVDTLKELGIEPDGIIGHSVGELGCAYADGCFTLEQMILSAYARGRASIETELIKGKMAAVGMGYNQIKNNLPPAIEVACHNAAESCTLSGPSEDMEVYINELKSQGVFAKLVNVSNIAYHSKHIKPAAPALLKYLKKVIPNPQCRSKRWISSSIPEADWDSDLAKYSSAEYHTNNLLSSVLFEEASAHIPNNAIVIEIAPHGLLQAILKRSLPTCTNIPLTSRFESDGISFLLQAIGRMYLEGIDVHLANLYPTVEFPVSRDTKYTSSVITWDHSELWIIWSFINRNDLQSVPCWKFVNVSLSEEKFETLSYNKVNNRIIMPSSSLVELIIERFNDLKKNSTSPIKIEKLKFCKYVEVPAKSHKELYVLVQIGSGDFQICESNDEVVVGNISIIDNVSNLKDNVHFEMDDTYVTMGQNEFYNYLYHMGINQTELFRSVQRVDFNESGLHAKIQWRGQWVPFLDGIFKVVAFFDMNNSNCLKLITDIEHICINFEAFPVDQKKEITVVYNHVTKLVKCQGLEILVPEVNQPSIEPCEMVLSFDQYKFIPYTNSSVKSVQDIVSICATTVYENINRFRDGGISQLNIIDIQGDGFFTESIQYAKYQQNQLEVSIKQCDSDGMISSFDWNDLNKEAIWVISGCQNFKKSIKVLKSAKQSFFLTRLTQELGLISQEKNLRSIFNFNFGNDKVVLYKLENPCDGEKHVVSALCDNWAEELQIKLNTEANKEQPGTIYIVGKTVCNFLSEIQEVIKKCDSLDQSDLLRIYFTDENCPSFDLESPFYKEQIKKDLRINICINNEWGNLSLLPIEDKPKKNLEVFGKNLFQLSSLKAKDFQLSAVGLNLQDITAHSQCSKFGVFDYAGYNKLGKKVMGVATLEDGNVLIPDEKLVWNKPDSWSDEEAAAVPVFYTMAYHIILIFNEMLSYSSILVHRGGLPISQSIITIALVKGFEVFTTYETEEEKCLIKKQFPQIPADHILSCESWKFHIELLEKTEGKGVHIVVNTLQNDDMVEASQRCIKNQGSFFQLSLSPMENKAPMGMRIFLKESVVFGLLPENILQMADYIKEKIQKAMAEGLVKGEVKPLKVKRLSSDLLNATAISLMKSHGKVNNKMVVVLDNNPGNKKDVFLCDPEKTYLILGGHKAVWLELVEWLIVRGAKNIEVVLKKHILNSYSAQRLNSMLNNYPDVKVGMMSNKRISSTANIENLYNELNNIKELAAVFIIGNGMKDKIVMIDQVLREKKSKSQIVCIGEGGETVCERRRHNQLPALSVNCSSNLNPHCIVASLDWLTSQSNNAPVVFIRESKNLSSFDVISKNLSYKDHMPENLQELLDLQKMKSDRGCFVEMKAACPRYKFAKEVPPLFLFNGLKPNQLTELASKFFYPTFQAVLPVEFSSIESVASMLYEELLKFPYNVFTLVADDWGGALALSVAKLLEADGKFVSVIMLDAAPQTVQEWVKTIYDSNGLKMISKYIKVHPKVKKTLSSITNFDEVLDTALNNSLVVLDEKEKIKEAIRMLKCQLNAIAKFEGSETKVNGKCHLLRPNIPENESEHCQLQQHCKRTVKIHLMDDTIHRNMLKNDQTARIINELVFFEYRDAANKPAEEHLGVNITHDIVYKSDGLVRT</sequence>
<dbReference type="Pfam" id="PF00109">
    <property type="entry name" value="ketoacyl-synt"/>
    <property type="match status" value="1"/>
</dbReference>
<dbReference type="SUPFAM" id="SSF53901">
    <property type="entry name" value="Thiolase-like"/>
    <property type="match status" value="1"/>
</dbReference>
<dbReference type="Gene3D" id="3.30.70.3290">
    <property type="match status" value="1"/>
</dbReference>
<keyword evidence="3" id="KW-1185">Reference proteome</keyword>
<reference evidence="2" key="1">
    <citation type="submission" date="2022-01" db="UniProtKB">
        <authorList>
            <consortium name="EnsemblMetazoa"/>
        </authorList>
    </citation>
    <scope>IDENTIFICATION</scope>
</reference>
<dbReference type="SMART" id="SM00827">
    <property type="entry name" value="PKS_AT"/>
    <property type="match status" value="1"/>
</dbReference>
<accession>A0A8I6TF96</accession>
<dbReference type="InterPro" id="IPR016036">
    <property type="entry name" value="Malonyl_transacylase_ACP-bd"/>
</dbReference>
<dbReference type="SUPFAM" id="SSF51735">
    <property type="entry name" value="NAD(P)-binding Rossmann-fold domains"/>
    <property type="match status" value="1"/>
</dbReference>
<evidence type="ECO:0000313" key="2">
    <source>
        <dbReference type="EnsemblMetazoa" id="XP_014245947.1"/>
    </source>
</evidence>
<dbReference type="CDD" id="cd05195">
    <property type="entry name" value="enoyl_red"/>
    <property type="match status" value="1"/>
</dbReference>
<dbReference type="InterPro" id="IPR032821">
    <property type="entry name" value="PKS_assoc"/>
</dbReference>
<dbReference type="OrthoDB" id="329835at2759"/>
<dbReference type="Gene3D" id="3.40.50.1820">
    <property type="entry name" value="alpha/beta hydrolase"/>
    <property type="match status" value="1"/>
</dbReference>
<dbReference type="InterPro" id="IPR014043">
    <property type="entry name" value="Acyl_transferase_dom"/>
</dbReference>
<dbReference type="InterPro" id="IPR050091">
    <property type="entry name" value="PKS_NRPS_Biosynth_Enz"/>
</dbReference>
<dbReference type="Pfam" id="PF16197">
    <property type="entry name" value="KAsynt_C_assoc"/>
    <property type="match status" value="1"/>
</dbReference>
<dbReference type="KEGG" id="clec:106664590"/>
<dbReference type="SUPFAM" id="SSF55048">
    <property type="entry name" value="Probable ACP-binding domain of malonyl-CoA ACP transacylase"/>
    <property type="match status" value="1"/>
</dbReference>
<dbReference type="Pfam" id="PF02801">
    <property type="entry name" value="Ketoacyl-synt_C"/>
    <property type="match status" value="1"/>
</dbReference>
<dbReference type="UniPathway" id="UPA00094"/>
<dbReference type="Gene3D" id="3.40.47.10">
    <property type="match status" value="1"/>
</dbReference>
<dbReference type="OMA" id="LRINICI"/>
<dbReference type="PANTHER" id="PTHR43775:SF23">
    <property type="entry name" value="FATTY ACID SYNTHASE 3"/>
    <property type="match status" value="1"/>
</dbReference>
<dbReference type="SMART" id="SM00825">
    <property type="entry name" value="PKS_KS"/>
    <property type="match status" value="1"/>
</dbReference>
<dbReference type="InterPro" id="IPR020841">
    <property type="entry name" value="PKS_Beta-ketoAc_synthase_dom"/>
</dbReference>
<dbReference type="RefSeq" id="XP_014245947.1">
    <property type="nucleotide sequence ID" value="XM_014390461.2"/>
</dbReference>
<dbReference type="Gene3D" id="3.90.180.10">
    <property type="entry name" value="Medium-chain alcohol dehydrogenases, catalytic domain"/>
    <property type="match status" value="1"/>
</dbReference>
<protein>
    <recommendedName>
        <fullName evidence="1">Ketosynthase family 3 (KS3) domain-containing protein</fullName>
    </recommendedName>
</protein>
<dbReference type="GeneID" id="106664590"/>
<dbReference type="InterPro" id="IPR014031">
    <property type="entry name" value="Ketoacyl_synth_C"/>
</dbReference>
<dbReference type="InterPro" id="IPR042104">
    <property type="entry name" value="PKS_dehydratase_sf"/>
</dbReference>
<dbReference type="InterPro" id="IPR036291">
    <property type="entry name" value="NAD(P)-bd_dom_sf"/>
</dbReference>
<evidence type="ECO:0000259" key="1">
    <source>
        <dbReference type="PROSITE" id="PS52004"/>
    </source>
</evidence>
<dbReference type="SUPFAM" id="SSF53474">
    <property type="entry name" value="alpha/beta-Hydrolases"/>
    <property type="match status" value="1"/>
</dbReference>
<dbReference type="SUPFAM" id="SSF52151">
    <property type="entry name" value="FabD/lysophospholipase-like"/>
    <property type="match status" value="1"/>
</dbReference>
<dbReference type="Gene3D" id="3.40.366.10">
    <property type="entry name" value="Malonyl-Coenzyme A Acyl Carrier Protein, domain 2"/>
    <property type="match status" value="1"/>
</dbReference>
<name>A0A8I6TF96_CIMLE</name>
<dbReference type="CDD" id="cd00833">
    <property type="entry name" value="PKS"/>
    <property type="match status" value="1"/>
</dbReference>
<dbReference type="Proteomes" id="UP000494040">
    <property type="component" value="Unassembled WGS sequence"/>
</dbReference>
<evidence type="ECO:0000313" key="3">
    <source>
        <dbReference type="Proteomes" id="UP000494040"/>
    </source>
</evidence>
<dbReference type="PANTHER" id="PTHR43775">
    <property type="entry name" value="FATTY ACID SYNTHASE"/>
    <property type="match status" value="1"/>
</dbReference>
<dbReference type="GO" id="GO:0016491">
    <property type="term" value="F:oxidoreductase activity"/>
    <property type="evidence" value="ECO:0007669"/>
    <property type="project" value="InterPro"/>
</dbReference>
<dbReference type="SMART" id="SM00829">
    <property type="entry name" value="PKS_ER"/>
    <property type="match status" value="1"/>
</dbReference>
<dbReference type="EnsemblMetazoa" id="XM_014390461.2">
    <property type="protein sequence ID" value="XP_014245947.1"/>
    <property type="gene ID" value="LOC106664590"/>
</dbReference>
<dbReference type="InterPro" id="IPR020843">
    <property type="entry name" value="ER"/>
</dbReference>
<dbReference type="InterPro" id="IPR016035">
    <property type="entry name" value="Acyl_Trfase/lysoPLipase"/>
</dbReference>
<dbReference type="Gene3D" id="3.40.50.720">
    <property type="entry name" value="NAD(P)-binding Rossmann-like Domain"/>
    <property type="match status" value="1"/>
</dbReference>
<proteinExistence type="predicted"/>
<dbReference type="InterPro" id="IPR029058">
    <property type="entry name" value="AB_hydrolase_fold"/>
</dbReference>
<feature type="domain" description="Ketosynthase family 3 (KS3)" evidence="1">
    <location>
        <begin position="5"/>
        <end position="409"/>
    </location>
</feature>
<dbReference type="GO" id="GO:0004312">
    <property type="term" value="F:fatty acid synthase activity"/>
    <property type="evidence" value="ECO:0007669"/>
    <property type="project" value="TreeGrafter"/>
</dbReference>
<dbReference type="InterPro" id="IPR016039">
    <property type="entry name" value="Thiolase-like"/>
</dbReference>
<dbReference type="InterPro" id="IPR014030">
    <property type="entry name" value="Ketoacyl_synth_N"/>
</dbReference>
<dbReference type="InterPro" id="IPR001227">
    <property type="entry name" value="Ac_transferase_dom_sf"/>
</dbReference>